<dbReference type="InterPro" id="IPR018958">
    <property type="entry name" value="Knr4/Smi1-like_dom"/>
</dbReference>
<comment type="caution">
    <text evidence="2">The sequence shown here is derived from an EMBL/GenBank/DDBJ whole genome shotgun (WGS) entry which is preliminary data.</text>
</comment>
<dbReference type="Gene3D" id="3.40.1580.10">
    <property type="entry name" value="SMI1/KNR4-like"/>
    <property type="match status" value="1"/>
</dbReference>
<dbReference type="InterPro" id="IPR037883">
    <property type="entry name" value="Knr4/Smi1-like_sf"/>
</dbReference>
<dbReference type="Pfam" id="PF14568">
    <property type="entry name" value="SUKH_6"/>
    <property type="match status" value="1"/>
</dbReference>
<keyword evidence="3" id="KW-1185">Reference proteome</keyword>
<proteinExistence type="predicted"/>
<organism evidence="2 3">
    <name type="scientific">Peribacillus huizhouensis</name>
    <dbReference type="NCBI Taxonomy" id="1501239"/>
    <lineage>
        <taxon>Bacteria</taxon>
        <taxon>Bacillati</taxon>
        <taxon>Bacillota</taxon>
        <taxon>Bacilli</taxon>
        <taxon>Bacillales</taxon>
        <taxon>Bacillaceae</taxon>
        <taxon>Peribacillus</taxon>
    </lineage>
</organism>
<evidence type="ECO:0000313" key="3">
    <source>
        <dbReference type="Proteomes" id="UP000626697"/>
    </source>
</evidence>
<name>A0ABR6CT10_9BACI</name>
<gene>
    <name evidence="2" type="ORF">HNP81_003492</name>
</gene>
<feature type="domain" description="Knr4/Smi1-like" evidence="1">
    <location>
        <begin position="18"/>
        <end position="156"/>
    </location>
</feature>
<protein>
    <recommendedName>
        <fullName evidence="1">Knr4/Smi1-like domain-containing protein</fullName>
    </recommendedName>
</protein>
<evidence type="ECO:0000313" key="2">
    <source>
        <dbReference type="EMBL" id="MBA9028172.1"/>
    </source>
</evidence>
<sequence>MSKNYYYGEGFWDEKDPPVSDEIVKNAECKLGIKFPKEYIELLKKSNGGTLHFKKVYINRYGKCEIPYLLGIDLENANEDDNEGIFSFSEDIKEFSLPEKIVILAWETYPHSCFALDYTNCTENPAVVYFYENYPEDNVPYSKAIVAPTFKEFLPLLYHQSTLKPSQLKTSWKRKS</sequence>
<evidence type="ECO:0000259" key="1">
    <source>
        <dbReference type="SMART" id="SM00860"/>
    </source>
</evidence>
<dbReference type="EMBL" id="JACJHX010000012">
    <property type="protein sequence ID" value="MBA9028172.1"/>
    <property type="molecule type" value="Genomic_DNA"/>
</dbReference>
<dbReference type="SUPFAM" id="SSF160631">
    <property type="entry name" value="SMI1/KNR4-like"/>
    <property type="match status" value="1"/>
</dbReference>
<accession>A0ABR6CT10</accession>
<dbReference type="SMART" id="SM00860">
    <property type="entry name" value="SMI1_KNR4"/>
    <property type="match status" value="1"/>
</dbReference>
<dbReference type="RefSeq" id="WP_028390257.1">
    <property type="nucleotide sequence ID" value="NZ_JACJHX010000012.1"/>
</dbReference>
<reference evidence="2 3" key="1">
    <citation type="submission" date="2020-08" db="EMBL/GenBank/DDBJ databases">
        <title>Genomic Encyclopedia of Type Strains, Phase IV (KMG-IV): sequencing the most valuable type-strain genomes for metagenomic binning, comparative biology and taxonomic classification.</title>
        <authorList>
            <person name="Goeker M."/>
        </authorList>
    </citation>
    <scope>NUCLEOTIDE SEQUENCE [LARGE SCALE GENOMIC DNA]</scope>
    <source>
        <strain evidence="2 3">DSM 105481</strain>
    </source>
</reference>
<dbReference type="Proteomes" id="UP000626697">
    <property type="component" value="Unassembled WGS sequence"/>
</dbReference>